<dbReference type="Pfam" id="PF00271">
    <property type="entry name" value="Helicase_C"/>
    <property type="match status" value="1"/>
</dbReference>
<comment type="catalytic activity">
    <reaction evidence="7">
        <text>ATP + H2O = ADP + phosphate + H(+)</text>
        <dbReference type="Rhea" id="RHEA:13065"/>
        <dbReference type="ChEBI" id="CHEBI:15377"/>
        <dbReference type="ChEBI" id="CHEBI:15378"/>
        <dbReference type="ChEBI" id="CHEBI:30616"/>
        <dbReference type="ChEBI" id="CHEBI:43474"/>
        <dbReference type="ChEBI" id="CHEBI:456216"/>
        <dbReference type="EC" id="3.6.4.13"/>
    </reaction>
</comment>
<dbReference type="SMART" id="SM00487">
    <property type="entry name" value="DEXDc"/>
    <property type="match status" value="1"/>
</dbReference>
<feature type="region of interest" description="Disordered" evidence="8">
    <location>
        <begin position="391"/>
        <end position="429"/>
    </location>
</feature>
<evidence type="ECO:0000313" key="11">
    <source>
        <dbReference type="EMBL" id="GIX62752.1"/>
    </source>
</evidence>
<feature type="domain" description="Helicase C-terminal" evidence="10">
    <location>
        <begin position="426"/>
        <end position="613"/>
    </location>
</feature>
<dbReference type="GO" id="GO:0016787">
    <property type="term" value="F:hydrolase activity"/>
    <property type="evidence" value="ECO:0007669"/>
    <property type="project" value="UniProtKB-KW"/>
</dbReference>
<dbReference type="InterPro" id="IPR014001">
    <property type="entry name" value="Helicase_ATP-bd"/>
</dbReference>
<feature type="compositionally biased region" description="Polar residues" evidence="8">
    <location>
        <begin position="397"/>
        <end position="408"/>
    </location>
</feature>
<dbReference type="EC" id="3.6.4.13" evidence="2"/>
<comment type="similarity">
    <text evidence="1">Belongs to the DEAD box helicase family. DEAH subfamily.</text>
</comment>
<reference evidence="11 12" key="1">
    <citation type="submission" date="2021-06" db="EMBL/GenBank/DDBJ databases">
        <title>Genome sequence of Babesia caballi.</title>
        <authorList>
            <person name="Yamagishi J."/>
            <person name="Kidaka T."/>
            <person name="Ochi A."/>
        </authorList>
    </citation>
    <scope>NUCLEOTIDE SEQUENCE [LARGE SCALE GENOMIC DNA]</scope>
    <source>
        <strain evidence="11">USDA-D6B2</strain>
    </source>
</reference>
<proteinExistence type="inferred from homology"/>
<feature type="region of interest" description="Disordered" evidence="8">
    <location>
        <begin position="292"/>
        <end position="349"/>
    </location>
</feature>
<dbReference type="PANTHER" id="PTHR18934:SF99">
    <property type="entry name" value="ATP-DEPENDENT RNA HELICASE DHX37-RELATED"/>
    <property type="match status" value="1"/>
</dbReference>
<evidence type="ECO:0000256" key="2">
    <source>
        <dbReference type="ARBA" id="ARBA00012552"/>
    </source>
</evidence>
<keyword evidence="6" id="KW-0067">ATP-binding</keyword>
<dbReference type="SMART" id="SM00490">
    <property type="entry name" value="HELICc"/>
    <property type="match status" value="1"/>
</dbReference>
<protein>
    <recommendedName>
        <fullName evidence="2">RNA helicase</fullName>
        <ecNumber evidence="2">3.6.4.13</ecNumber>
    </recommendedName>
</protein>
<dbReference type="GeneID" id="94194233"/>
<keyword evidence="12" id="KW-1185">Reference proteome</keyword>
<dbReference type="FunFam" id="3.40.50.300:FF:000637">
    <property type="entry name" value="ATP-dependent RNA helicase DHX37/DHR1"/>
    <property type="match status" value="1"/>
</dbReference>
<gene>
    <name evidence="11" type="ORF">BcabD6B2_21870</name>
</gene>
<dbReference type="InterPro" id="IPR001650">
    <property type="entry name" value="Helicase_C-like"/>
</dbReference>
<name>A0AAV4LR81_BABCB</name>
<evidence type="ECO:0000256" key="5">
    <source>
        <dbReference type="ARBA" id="ARBA00022806"/>
    </source>
</evidence>
<dbReference type="Gene3D" id="1.20.120.1080">
    <property type="match status" value="1"/>
</dbReference>
<dbReference type="GO" id="GO:0003723">
    <property type="term" value="F:RNA binding"/>
    <property type="evidence" value="ECO:0007669"/>
    <property type="project" value="TreeGrafter"/>
</dbReference>
<dbReference type="SMART" id="SM00847">
    <property type="entry name" value="HA2"/>
    <property type="match status" value="1"/>
</dbReference>
<sequence>MAGNEKAAKRAKKAHNAETTTRVPSYTYVHVDRLEEVNRRRIKLPACMMEQEIVDAVKHNDVVVITGDTGCGKSTQVPQFLYENGFCSGDAIVGVTQVRRVACLALYQQVSLELNSKTLVGYQYRFNRGYNQKLCKIKFMTDGILLQEIKEDLLCARYSVLIIDEAHERNLNCDLLIGVLSRVVQLRREQFESGASELPPLKLVIMSATIRAEDFLSAGIFGGRVAHQHIATEFKRNTIHFARRTVRDYVADAHEKVLKIHHRLPPGSVLVFLTGKDELYRLKRLLDTAPQTTATAAPQPSQPAEEPNDDDALFDLDSDDGSETEPDPGEPNVDGVAPPDQGGTCDQRLTADGSAQADIPIPEESQPGEPLSHLARVNETAPTIEVIDQTAEEDWGVTSNCSADTTDNADAIGDESNEDPSGDTHDMADTPAATAGRVIAGESDDEADNDAEGTYRVELEILSKSYKKLSDVKWHGAGAGAGRLRVVVMHASQTMDAQMAAFAPPADDERVVILSTNVAETAVTLPNIRYVVDCGKEKRRLDDTLRGVSRFAICDISKASADQRAGRAGRVGRGHCYRQYTSSVYETLFEDYSPVEVANCNLEPAILLLASIHITNPFDFPFLTRPPAENIRSALRALAVLGAIETPAKTATERLSAHNEVTTSPFKIPPLYPHRSPYEVLQGLRAARITQLGQHLALLPLHPRFGKMLYCVLSKGAGAQALRAACCVISALSFGAANLVTPRVPGDDPNRRPLPPLRSDVELFMWLCCRYSQATKTGAAAFCREYGVNERLLREAFQQAEQLHRALRSSLGPAAGLLEADWGAPLEAPSRRTKQIIEAAVVECLVDKVAVRSASLSGEAQAAAANAYRTGALVAARRDVFLPRPYARHKPECVVFGGLVGDEKVRMQDVLPTDAATLCTLRSPLVVADRLRRSPPPRYSPEADCVEAFVHRVYAPLEFSLGVAKAALNPDHPLATRVFAQQLCLGAVFPSLAPFSGALAVRADDFLAPAKASGPLGAMLLALRRARVSSRAAFLEARRGNVHFLQEEFCGLLRAGEFDRQLLARAFEVIA</sequence>
<dbReference type="GO" id="GO:0005524">
    <property type="term" value="F:ATP binding"/>
    <property type="evidence" value="ECO:0007669"/>
    <property type="project" value="UniProtKB-KW"/>
</dbReference>
<dbReference type="PROSITE" id="PS51192">
    <property type="entry name" value="HELICASE_ATP_BIND_1"/>
    <property type="match status" value="1"/>
</dbReference>
<dbReference type="Gene3D" id="3.40.50.300">
    <property type="entry name" value="P-loop containing nucleotide triphosphate hydrolases"/>
    <property type="match status" value="3"/>
</dbReference>
<feature type="compositionally biased region" description="Low complexity" evidence="8">
    <location>
        <begin position="292"/>
        <end position="304"/>
    </location>
</feature>
<accession>A0AAV4LR81</accession>
<comment type="caution">
    <text evidence="11">The sequence shown here is derived from an EMBL/GenBank/DDBJ whole genome shotgun (WGS) entry which is preliminary data.</text>
</comment>
<keyword evidence="5 11" id="KW-0347">Helicase</keyword>
<evidence type="ECO:0000256" key="4">
    <source>
        <dbReference type="ARBA" id="ARBA00022801"/>
    </source>
</evidence>
<keyword evidence="3" id="KW-0547">Nucleotide-binding</keyword>
<evidence type="ECO:0000256" key="3">
    <source>
        <dbReference type="ARBA" id="ARBA00022741"/>
    </source>
</evidence>
<dbReference type="EMBL" id="BPLF01000002">
    <property type="protein sequence ID" value="GIX62752.1"/>
    <property type="molecule type" value="Genomic_DNA"/>
</dbReference>
<dbReference type="PROSITE" id="PS51194">
    <property type="entry name" value="HELICASE_CTER"/>
    <property type="match status" value="1"/>
</dbReference>
<dbReference type="PANTHER" id="PTHR18934">
    <property type="entry name" value="ATP-DEPENDENT RNA HELICASE"/>
    <property type="match status" value="1"/>
</dbReference>
<dbReference type="Proteomes" id="UP001497744">
    <property type="component" value="Unassembled WGS sequence"/>
</dbReference>
<feature type="compositionally biased region" description="Acidic residues" evidence="8">
    <location>
        <begin position="306"/>
        <end position="328"/>
    </location>
</feature>
<dbReference type="GO" id="GO:0003724">
    <property type="term" value="F:RNA helicase activity"/>
    <property type="evidence" value="ECO:0007669"/>
    <property type="project" value="UniProtKB-EC"/>
</dbReference>
<feature type="compositionally biased region" description="Acidic residues" evidence="8">
    <location>
        <begin position="412"/>
        <end position="421"/>
    </location>
</feature>
<dbReference type="AlphaFoldDB" id="A0AAV4LR81"/>
<evidence type="ECO:0000313" key="12">
    <source>
        <dbReference type="Proteomes" id="UP001497744"/>
    </source>
</evidence>
<dbReference type="GO" id="GO:0005730">
    <property type="term" value="C:nucleolus"/>
    <property type="evidence" value="ECO:0007669"/>
    <property type="project" value="TreeGrafter"/>
</dbReference>
<evidence type="ECO:0000256" key="7">
    <source>
        <dbReference type="ARBA" id="ARBA00047984"/>
    </source>
</evidence>
<feature type="domain" description="Helicase ATP-binding" evidence="9">
    <location>
        <begin position="54"/>
        <end position="228"/>
    </location>
</feature>
<keyword evidence="4" id="KW-0378">Hydrolase</keyword>
<dbReference type="SUPFAM" id="SSF52540">
    <property type="entry name" value="P-loop containing nucleoside triphosphate hydrolases"/>
    <property type="match status" value="1"/>
</dbReference>
<dbReference type="InterPro" id="IPR002464">
    <property type="entry name" value="DNA/RNA_helicase_DEAH_CS"/>
</dbReference>
<evidence type="ECO:0000256" key="1">
    <source>
        <dbReference type="ARBA" id="ARBA00008792"/>
    </source>
</evidence>
<dbReference type="RefSeq" id="XP_067714821.1">
    <property type="nucleotide sequence ID" value="XM_067858720.1"/>
</dbReference>
<dbReference type="InterPro" id="IPR027417">
    <property type="entry name" value="P-loop_NTPase"/>
</dbReference>
<dbReference type="InterPro" id="IPR007502">
    <property type="entry name" value="Helicase-assoc_dom"/>
</dbReference>
<dbReference type="GO" id="GO:0000462">
    <property type="term" value="P:maturation of SSU-rRNA from tricistronic rRNA transcript (SSU-rRNA, 5.8S rRNA, LSU-rRNA)"/>
    <property type="evidence" value="ECO:0007669"/>
    <property type="project" value="TreeGrafter"/>
</dbReference>
<evidence type="ECO:0000256" key="8">
    <source>
        <dbReference type="SAM" id="MobiDB-lite"/>
    </source>
</evidence>
<organism evidence="11 12">
    <name type="scientific">Babesia caballi</name>
    <dbReference type="NCBI Taxonomy" id="5871"/>
    <lineage>
        <taxon>Eukaryota</taxon>
        <taxon>Sar</taxon>
        <taxon>Alveolata</taxon>
        <taxon>Apicomplexa</taxon>
        <taxon>Aconoidasida</taxon>
        <taxon>Piroplasmida</taxon>
        <taxon>Babesiidae</taxon>
        <taxon>Babesia</taxon>
    </lineage>
</organism>
<evidence type="ECO:0000259" key="10">
    <source>
        <dbReference type="PROSITE" id="PS51194"/>
    </source>
</evidence>
<dbReference type="CDD" id="cd18791">
    <property type="entry name" value="SF2_C_RHA"/>
    <property type="match status" value="1"/>
</dbReference>
<evidence type="ECO:0000256" key="6">
    <source>
        <dbReference type="ARBA" id="ARBA00022840"/>
    </source>
</evidence>
<evidence type="ECO:0000259" key="9">
    <source>
        <dbReference type="PROSITE" id="PS51192"/>
    </source>
</evidence>
<dbReference type="PROSITE" id="PS00690">
    <property type="entry name" value="DEAH_ATP_HELICASE"/>
    <property type="match status" value="1"/>
</dbReference>